<evidence type="ECO:0000256" key="1">
    <source>
        <dbReference type="SAM" id="SignalP"/>
    </source>
</evidence>
<dbReference type="AlphaFoldDB" id="A0A1E7Q998"/>
<gene>
    <name evidence="2" type="ORF">BI198_15225</name>
</gene>
<protein>
    <recommendedName>
        <fullName evidence="4">DUF3016 domain-containing protein</fullName>
    </recommendedName>
</protein>
<dbReference type="InterPro" id="IPR021557">
    <property type="entry name" value="DUF3016"/>
</dbReference>
<keyword evidence="3" id="KW-1185">Reference proteome</keyword>
<dbReference type="Proteomes" id="UP000242258">
    <property type="component" value="Unassembled WGS sequence"/>
</dbReference>
<evidence type="ECO:0008006" key="4">
    <source>
        <dbReference type="Google" id="ProtNLM"/>
    </source>
</evidence>
<dbReference type="Pfam" id="PF11454">
    <property type="entry name" value="DUF3016"/>
    <property type="match status" value="1"/>
</dbReference>
<dbReference type="RefSeq" id="WP_070050331.1">
    <property type="nucleotide sequence ID" value="NZ_CBCSDO010000002.1"/>
</dbReference>
<evidence type="ECO:0000313" key="3">
    <source>
        <dbReference type="Proteomes" id="UP000242258"/>
    </source>
</evidence>
<reference evidence="3" key="1">
    <citation type="submission" date="2016-09" db="EMBL/GenBank/DDBJ databases">
        <authorList>
            <person name="Wan X."/>
            <person name="Hou S."/>
        </authorList>
    </citation>
    <scope>NUCLEOTIDE SEQUENCE [LARGE SCALE GENOMIC DNA]</scope>
    <source>
        <strain evidence="3">KH87</strain>
    </source>
</reference>
<keyword evidence="1" id="KW-0732">Signal</keyword>
<name>A0A1E7Q998_9GAMM</name>
<organism evidence="2 3">
    <name type="scientific">Rheinheimera salexigens</name>
    <dbReference type="NCBI Taxonomy" id="1628148"/>
    <lineage>
        <taxon>Bacteria</taxon>
        <taxon>Pseudomonadati</taxon>
        <taxon>Pseudomonadota</taxon>
        <taxon>Gammaproteobacteria</taxon>
        <taxon>Chromatiales</taxon>
        <taxon>Chromatiaceae</taxon>
        <taxon>Rheinheimera</taxon>
    </lineage>
</organism>
<dbReference type="OrthoDB" id="195620at2"/>
<dbReference type="EMBL" id="MKEK01000001">
    <property type="protein sequence ID" value="OEY70759.1"/>
    <property type="molecule type" value="Genomic_DNA"/>
</dbReference>
<comment type="caution">
    <text evidence="2">The sequence shown here is derived from an EMBL/GenBank/DDBJ whole genome shotgun (WGS) entry which is preliminary data.</text>
</comment>
<evidence type="ECO:0000313" key="2">
    <source>
        <dbReference type="EMBL" id="OEY70759.1"/>
    </source>
</evidence>
<dbReference type="STRING" id="1628148.BI198_15225"/>
<proteinExistence type="predicted"/>
<accession>A0A1E7Q998</accession>
<sequence length="180" mass="20815">MRKLALICSVVSLASLAGTAAYAAQVEVNWQQPEKFTDIRPANESKNRYRERVLKIFDGYFVDMAKKLPEDYSWKITVTDLDLAGEIDPFAGGAGNELRVVKEIYSPAIKFSHIIQNNYGEQIINQEEKLRDMGFMHTLRSYRDNDEFRYEKQMLEQWFSRDVLPKIQAAQAEQPKISDN</sequence>
<feature type="signal peptide" evidence="1">
    <location>
        <begin position="1"/>
        <end position="23"/>
    </location>
</feature>
<feature type="chain" id="PRO_5009200609" description="DUF3016 domain-containing protein" evidence="1">
    <location>
        <begin position="24"/>
        <end position="180"/>
    </location>
</feature>